<comment type="subcellular location">
    <subcellularLocation>
        <location evidence="4">Cytoplasm</location>
    </subcellularLocation>
</comment>
<dbReference type="GO" id="GO:0044781">
    <property type="term" value="P:bacterial-type flagellum organization"/>
    <property type="evidence" value="ECO:0007669"/>
    <property type="project" value="UniProtKB-KW"/>
</dbReference>
<dbReference type="AlphaFoldDB" id="A0A5C6CH59"/>
<name>A0A5C6CH59_9BACT</name>
<evidence type="ECO:0000313" key="6">
    <source>
        <dbReference type="Proteomes" id="UP000318437"/>
    </source>
</evidence>
<keyword evidence="1 4" id="KW-0963">Cytoplasm</keyword>
<evidence type="ECO:0000256" key="3">
    <source>
        <dbReference type="ARBA" id="ARBA00022884"/>
    </source>
</evidence>
<evidence type="ECO:0000256" key="4">
    <source>
        <dbReference type="HAMAP-Rule" id="MF_00167"/>
    </source>
</evidence>
<comment type="similarity">
    <text evidence="4">Belongs to the CsrA/RsmA family.</text>
</comment>
<dbReference type="InterPro" id="IPR036107">
    <property type="entry name" value="CsrA_sf"/>
</dbReference>
<dbReference type="GO" id="GO:0005829">
    <property type="term" value="C:cytosol"/>
    <property type="evidence" value="ECO:0007669"/>
    <property type="project" value="TreeGrafter"/>
</dbReference>
<dbReference type="InterPro" id="IPR003751">
    <property type="entry name" value="CsrA"/>
</dbReference>
<reference evidence="5 6" key="1">
    <citation type="submission" date="2019-02" db="EMBL/GenBank/DDBJ databases">
        <title>Deep-cultivation of Planctomycetes and their phenomic and genomic characterization uncovers novel biology.</title>
        <authorList>
            <person name="Wiegand S."/>
            <person name="Jogler M."/>
            <person name="Boedeker C."/>
            <person name="Pinto D."/>
            <person name="Vollmers J."/>
            <person name="Rivas-Marin E."/>
            <person name="Kohn T."/>
            <person name="Peeters S.H."/>
            <person name="Heuer A."/>
            <person name="Rast P."/>
            <person name="Oberbeckmann S."/>
            <person name="Bunk B."/>
            <person name="Jeske O."/>
            <person name="Meyerdierks A."/>
            <person name="Storesund J.E."/>
            <person name="Kallscheuer N."/>
            <person name="Luecker S."/>
            <person name="Lage O.M."/>
            <person name="Pohl T."/>
            <person name="Merkel B.J."/>
            <person name="Hornburger P."/>
            <person name="Mueller R.-W."/>
            <person name="Bruemmer F."/>
            <person name="Labrenz M."/>
            <person name="Spormann A.M."/>
            <person name="Op Den Camp H."/>
            <person name="Overmann J."/>
            <person name="Amann R."/>
            <person name="Jetten M.S.M."/>
            <person name="Mascher T."/>
            <person name="Medema M.H."/>
            <person name="Devos D.P."/>
            <person name="Kaster A.-K."/>
            <person name="Ovreas L."/>
            <person name="Rohde M."/>
            <person name="Galperin M.Y."/>
            <person name="Jogler C."/>
        </authorList>
    </citation>
    <scope>NUCLEOTIDE SEQUENCE [LARGE SCALE GENOMIC DNA]</scope>
    <source>
        <strain evidence="5 6">Pla144</strain>
    </source>
</reference>
<proteinExistence type="inferred from homology"/>
<dbReference type="Pfam" id="PF02599">
    <property type="entry name" value="CsrA"/>
    <property type="match status" value="1"/>
</dbReference>
<organism evidence="5 6">
    <name type="scientific">Bythopirellula polymerisocia</name>
    <dbReference type="NCBI Taxonomy" id="2528003"/>
    <lineage>
        <taxon>Bacteria</taxon>
        <taxon>Pseudomonadati</taxon>
        <taxon>Planctomycetota</taxon>
        <taxon>Planctomycetia</taxon>
        <taxon>Pirellulales</taxon>
        <taxon>Lacipirellulaceae</taxon>
        <taxon>Bythopirellula</taxon>
    </lineage>
</organism>
<keyword evidence="6" id="KW-1185">Reference proteome</keyword>
<keyword evidence="3 4" id="KW-0694">RNA-binding</keyword>
<dbReference type="OrthoDB" id="289081at2"/>
<dbReference type="GO" id="GO:0006109">
    <property type="term" value="P:regulation of carbohydrate metabolic process"/>
    <property type="evidence" value="ECO:0007669"/>
    <property type="project" value="InterPro"/>
</dbReference>
<dbReference type="PANTHER" id="PTHR34984">
    <property type="entry name" value="CARBON STORAGE REGULATOR"/>
    <property type="match status" value="1"/>
</dbReference>
<dbReference type="HAMAP" id="MF_00167">
    <property type="entry name" value="CsrA"/>
    <property type="match status" value="1"/>
</dbReference>
<dbReference type="GO" id="GO:0048027">
    <property type="term" value="F:mRNA 5'-UTR binding"/>
    <property type="evidence" value="ECO:0007669"/>
    <property type="project" value="UniProtKB-UniRule"/>
</dbReference>
<comment type="function">
    <text evidence="4">A translational regulator that binds mRNA to regulate translation initiation and/or mRNA stability. Usually binds in the 5'-UTR at or near the Shine-Dalgarno sequence preventing ribosome-binding, thus repressing translation. Its main target seems to be the major flagellin gene, while its function is anatagonized by FliW.</text>
</comment>
<dbReference type="SUPFAM" id="SSF117130">
    <property type="entry name" value="CsrA-like"/>
    <property type="match status" value="1"/>
</dbReference>
<gene>
    <name evidence="4" type="primary">csrA</name>
    <name evidence="5" type="ORF">Pla144_38630</name>
</gene>
<dbReference type="EMBL" id="SJPS01000006">
    <property type="protein sequence ID" value="TWU23688.1"/>
    <property type="molecule type" value="Genomic_DNA"/>
</dbReference>
<dbReference type="PANTHER" id="PTHR34984:SF1">
    <property type="entry name" value="CARBON STORAGE REGULATOR"/>
    <property type="match status" value="1"/>
</dbReference>
<evidence type="ECO:0000256" key="1">
    <source>
        <dbReference type="ARBA" id="ARBA00022490"/>
    </source>
</evidence>
<dbReference type="Proteomes" id="UP000318437">
    <property type="component" value="Unassembled WGS sequence"/>
</dbReference>
<keyword evidence="2 4" id="KW-0810">Translation regulation</keyword>
<dbReference type="GO" id="GO:0006402">
    <property type="term" value="P:mRNA catabolic process"/>
    <property type="evidence" value="ECO:0007669"/>
    <property type="project" value="InterPro"/>
</dbReference>
<evidence type="ECO:0000256" key="2">
    <source>
        <dbReference type="ARBA" id="ARBA00022845"/>
    </source>
</evidence>
<comment type="caution">
    <text evidence="5">The sequence shown here is derived from an EMBL/GenBank/DDBJ whole genome shotgun (WGS) entry which is preliminary data.</text>
</comment>
<comment type="subunit">
    <text evidence="4">Homodimer; the beta-strands of each monomer intercalate to form a hydrophobic core, while the alpha-helices form wings that extend away from the core.</text>
</comment>
<dbReference type="GO" id="GO:0045947">
    <property type="term" value="P:negative regulation of translational initiation"/>
    <property type="evidence" value="ECO:0007669"/>
    <property type="project" value="UniProtKB-UniRule"/>
</dbReference>
<evidence type="ECO:0000313" key="5">
    <source>
        <dbReference type="EMBL" id="TWU23688.1"/>
    </source>
</evidence>
<dbReference type="RefSeq" id="WP_146452176.1">
    <property type="nucleotide sequence ID" value="NZ_SJPS01000006.1"/>
</dbReference>
<dbReference type="Gene3D" id="2.60.40.4380">
    <property type="entry name" value="Translational regulator CsrA"/>
    <property type="match status" value="1"/>
</dbReference>
<keyword evidence="4" id="KW-0678">Repressor</keyword>
<dbReference type="GO" id="GO:1902208">
    <property type="term" value="P:regulation of bacterial-type flagellum assembly"/>
    <property type="evidence" value="ECO:0007669"/>
    <property type="project" value="UniProtKB-UniRule"/>
</dbReference>
<sequence length="102" mass="11252">MLVLSRKIGERIHIGEDVFVEVRRVAGNRVTLAVCAPQNVRILRGELFDAVDSFSVLDEPETSQSEAETVIMKCEPTSEPEKLPAAEAEKQPILKEFTAASI</sequence>
<accession>A0A5C6CH59</accession>
<protein>
    <recommendedName>
        <fullName evidence="4">Translational regulator CsrA</fullName>
    </recommendedName>
</protein>
<keyword evidence="4" id="KW-1005">Bacterial flagellum biogenesis</keyword>